<evidence type="ECO:0000313" key="3">
    <source>
        <dbReference type="Proteomes" id="UP000247810"/>
    </source>
</evidence>
<proteinExistence type="predicted"/>
<feature type="compositionally biased region" description="Basic residues" evidence="1">
    <location>
        <begin position="1"/>
        <end position="16"/>
    </location>
</feature>
<evidence type="ECO:0000313" key="2">
    <source>
        <dbReference type="EMBL" id="PYH90459.1"/>
    </source>
</evidence>
<accession>A0A319D0C8</accession>
<sequence>MANARAGKREKKRKGPKSAACRTQPPTIQLGLVNSDQKLPPPERKGLPAKLPPSRGLDCASQPGVEPVPTGATRPRGPGRGASQPRVFVFLFLFLPAMDFTLIPTKARKRYANELNRPRRRARAGREEGTQYTKEVANDIGMRWRPEWTWRLCV</sequence>
<protein>
    <submittedName>
        <fullName evidence="2">Uncharacterized protein</fullName>
    </submittedName>
</protein>
<keyword evidence="3" id="KW-1185">Reference proteome</keyword>
<dbReference type="AlphaFoldDB" id="A0A319D0C8"/>
<reference evidence="2 3" key="1">
    <citation type="submission" date="2018-02" db="EMBL/GenBank/DDBJ databases">
        <title>The genomes of Aspergillus section Nigri reveals drivers in fungal speciation.</title>
        <authorList>
            <consortium name="DOE Joint Genome Institute"/>
            <person name="Vesth T.C."/>
            <person name="Nybo J."/>
            <person name="Theobald S."/>
            <person name="Brandl J."/>
            <person name="Frisvad J.C."/>
            <person name="Nielsen K.F."/>
            <person name="Lyhne E.K."/>
            <person name="Kogle M.E."/>
            <person name="Kuo A."/>
            <person name="Riley R."/>
            <person name="Clum A."/>
            <person name="Nolan M."/>
            <person name="Lipzen A."/>
            <person name="Salamov A."/>
            <person name="Henrissat B."/>
            <person name="Wiebenga A."/>
            <person name="De vries R.P."/>
            <person name="Grigoriev I.V."/>
            <person name="Mortensen U.H."/>
            <person name="Andersen M.R."/>
            <person name="Baker S.E."/>
        </authorList>
    </citation>
    <scope>NUCLEOTIDE SEQUENCE [LARGE SCALE GENOMIC DNA]</scope>
    <source>
        <strain evidence="2 3">CBS 707.79</strain>
    </source>
</reference>
<feature type="compositionally biased region" description="Polar residues" evidence="1">
    <location>
        <begin position="24"/>
        <end position="37"/>
    </location>
</feature>
<gene>
    <name evidence="2" type="ORF">BO71DRAFT_75252</name>
</gene>
<feature type="region of interest" description="Disordered" evidence="1">
    <location>
        <begin position="1"/>
        <end position="81"/>
    </location>
</feature>
<dbReference type="Proteomes" id="UP000247810">
    <property type="component" value="Unassembled WGS sequence"/>
</dbReference>
<evidence type="ECO:0000256" key="1">
    <source>
        <dbReference type="SAM" id="MobiDB-lite"/>
    </source>
</evidence>
<organism evidence="2 3">
    <name type="scientific">Aspergillus ellipticus CBS 707.79</name>
    <dbReference type="NCBI Taxonomy" id="1448320"/>
    <lineage>
        <taxon>Eukaryota</taxon>
        <taxon>Fungi</taxon>
        <taxon>Dikarya</taxon>
        <taxon>Ascomycota</taxon>
        <taxon>Pezizomycotina</taxon>
        <taxon>Eurotiomycetes</taxon>
        <taxon>Eurotiomycetidae</taxon>
        <taxon>Eurotiales</taxon>
        <taxon>Aspergillaceae</taxon>
        <taxon>Aspergillus</taxon>
        <taxon>Aspergillus subgen. Circumdati</taxon>
    </lineage>
</organism>
<dbReference type="EMBL" id="KZ825982">
    <property type="protein sequence ID" value="PYH90459.1"/>
    <property type="molecule type" value="Genomic_DNA"/>
</dbReference>
<dbReference type="VEuPathDB" id="FungiDB:BO71DRAFT_75252"/>
<name>A0A319D0C8_9EURO</name>